<dbReference type="InterPro" id="IPR029153">
    <property type="entry name" value="CPG4"/>
</dbReference>
<dbReference type="PANTHER" id="PTHR36944:SF4">
    <property type="entry name" value="CPG4 DOMAIN-CONTAINING PROTEIN"/>
    <property type="match status" value="1"/>
</dbReference>
<dbReference type="AlphaFoldDB" id="A0A0N4UFX1"/>
<keyword evidence="4" id="KW-1185">Reference proteome</keyword>
<protein>
    <submittedName>
        <fullName evidence="5">CPG4 domain-containing protein</fullName>
    </submittedName>
</protein>
<organism evidence="3 5">
    <name type="scientific">Dracunculus medinensis</name>
    <name type="common">Guinea worm</name>
    <dbReference type="NCBI Taxonomy" id="318479"/>
    <lineage>
        <taxon>Eukaryota</taxon>
        <taxon>Metazoa</taxon>
        <taxon>Ecdysozoa</taxon>
        <taxon>Nematoda</taxon>
        <taxon>Chromadorea</taxon>
        <taxon>Rhabditida</taxon>
        <taxon>Spirurina</taxon>
        <taxon>Dracunculoidea</taxon>
        <taxon>Dracunculidae</taxon>
        <taxon>Dracunculus</taxon>
    </lineage>
</organism>
<dbReference type="Pfam" id="PF15481">
    <property type="entry name" value="CPG4"/>
    <property type="match status" value="1"/>
</dbReference>
<sequence>MRNQILVAQIIRNSAFPGADCIEPCIEEMQLVMNNMPFNKINQYGQLSFPQLLQTTENRRMTENLFKRICSAYENVDRCLQECQRMSEYSAKIRQTYAGLKYICVEQKNEFFSALPCLAKYEATAMSKCKQEINESLVGSNLFSEAVANREHHTIPTRFTTLCRGLSQMIQCIEPITRTACGDDAAHMMLKFITVGFASFEQLYSQLGTSDQLPSSCRQLLMLTTERKGSERRAAVPAESAWNISTKSFLDPYIIAPLIFHLIKQDFWYLRNKLGLVL</sequence>
<reference evidence="5" key="1">
    <citation type="submission" date="2017-02" db="UniProtKB">
        <authorList>
            <consortium name="WormBaseParasite"/>
        </authorList>
    </citation>
    <scope>IDENTIFICATION</scope>
</reference>
<evidence type="ECO:0000313" key="4">
    <source>
        <dbReference type="Proteomes" id="UP000274756"/>
    </source>
</evidence>
<evidence type="ECO:0000313" key="3">
    <source>
        <dbReference type="Proteomes" id="UP000038040"/>
    </source>
</evidence>
<gene>
    <name evidence="2" type="ORF">DME_LOCUS9473</name>
</gene>
<reference evidence="2 4" key="2">
    <citation type="submission" date="2018-11" db="EMBL/GenBank/DDBJ databases">
        <authorList>
            <consortium name="Pathogen Informatics"/>
        </authorList>
    </citation>
    <scope>NUCLEOTIDE SEQUENCE [LARGE SCALE GENOMIC DNA]</scope>
</reference>
<evidence type="ECO:0000313" key="2">
    <source>
        <dbReference type="EMBL" id="VDN59500.1"/>
    </source>
</evidence>
<feature type="domain" description="Chondroitin proteoglycan 4" evidence="1">
    <location>
        <begin position="52"/>
        <end position="132"/>
    </location>
</feature>
<accession>A0A0N4UFX1</accession>
<dbReference type="Proteomes" id="UP000038040">
    <property type="component" value="Unplaced"/>
</dbReference>
<evidence type="ECO:0000259" key="1">
    <source>
        <dbReference type="Pfam" id="PF15481"/>
    </source>
</evidence>
<dbReference type="PANTHER" id="PTHR36944">
    <property type="entry name" value="PROTEIN CBG02791-RELATED"/>
    <property type="match status" value="1"/>
</dbReference>
<dbReference type="Proteomes" id="UP000274756">
    <property type="component" value="Unassembled WGS sequence"/>
</dbReference>
<dbReference type="WBParaSite" id="DME_0000636201-mRNA-1">
    <property type="protein sequence ID" value="DME_0000636201-mRNA-1"/>
    <property type="gene ID" value="DME_0000636201"/>
</dbReference>
<proteinExistence type="predicted"/>
<dbReference type="OrthoDB" id="5845707at2759"/>
<evidence type="ECO:0000313" key="5">
    <source>
        <dbReference type="WBParaSite" id="DME_0000636201-mRNA-1"/>
    </source>
</evidence>
<name>A0A0N4UFX1_DRAME</name>
<dbReference type="EMBL" id="UYYG01001183">
    <property type="protein sequence ID" value="VDN59500.1"/>
    <property type="molecule type" value="Genomic_DNA"/>
</dbReference>